<dbReference type="InterPro" id="IPR050736">
    <property type="entry name" value="Sensor_HK_Regulatory"/>
</dbReference>
<evidence type="ECO:0000256" key="3">
    <source>
        <dbReference type="ARBA" id="ARBA00022679"/>
    </source>
</evidence>
<dbReference type="KEGG" id="mgod:E7746_05055"/>
<evidence type="ECO:0000313" key="11">
    <source>
        <dbReference type="Proteomes" id="UP000297031"/>
    </source>
</evidence>
<keyword evidence="11" id="KW-1185">Reference proteome</keyword>
<dbReference type="GO" id="GO:0000160">
    <property type="term" value="P:phosphorelay signal transduction system"/>
    <property type="evidence" value="ECO:0007669"/>
    <property type="project" value="UniProtKB-KW"/>
</dbReference>
<dbReference type="InterPro" id="IPR036890">
    <property type="entry name" value="HATPase_C_sf"/>
</dbReference>
<dbReference type="PRINTS" id="PR00344">
    <property type="entry name" value="BCTRLSENSOR"/>
</dbReference>
<dbReference type="OrthoDB" id="1061917at2"/>
<dbReference type="Proteomes" id="UP000297031">
    <property type="component" value="Chromosome"/>
</dbReference>
<keyword evidence="7" id="KW-1133">Transmembrane helix</keyword>
<dbReference type="SUPFAM" id="SSF55874">
    <property type="entry name" value="ATPase domain of HSP90 chaperone/DNA topoisomerase II/histidine kinase"/>
    <property type="match status" value="1"/>
</dbReference>
<keyword evidence="8" id="KW-0732">Signal</keyword>
<evidence type="ECO:0000256" key="4">
    <source>
        <dbReference type="ARBA" id="ARBA00022777"/>
    </source>
</evidence>
<dbReference type="Gene3D" id="3.30.565.10">
    <property type="entry name" value="Histidine kinase-like ATPase, C-terminal domain"/>
    <property type="match status" value="1"/>
</dbReference>
<feature type="coiled-coil region" evidence="6">
    <location>
        <begin position="226"/>
        <end position="253"/>
    </location>
</feature>
<sequence length="501" mass="56154">MKIYSAIVLAVGIVFGGAVNAQTNANKMMIDANKNLDAKEYVTARYRYVQACNAYLTSNNMPGAVKAAVNASALYHRENYYKEAFELLGRVEMSLNKLEQDNGRPMPAEHYDLNKERFKMYMKLKNSARAREQLDKMEGNLKGLSNDSLMTDLMSEQAGYYYTFGQNDRGDAAMKKLIARYQGQKDYDKIAECYRNLIGTALKSGNSRLVARSYDNYMLWTDSVNKIKSNEELAELQAKYNSALEEIDEKESAIISRKAVIVTLCIALAILAAALVFGAIILLRYIALTRKQKKAIIVANEHNELKTRFISNISAQMEPTLDTLDQKQPGVKALHEFSEHIQELSSLESSLGEAYELQDVNILNFCEEIMDGIRDRIKPGVTLSVNAPKMNIKIALEPLTHVLNHLLNNAALYTPEGGKISLEFKKRGAHTHQFIVTDNGAGIPEEIRQQIFRPFSEVRNLTEGDGLGLPICSLMAIKMNGKLSLDDSFNHGARFVLELHS</sequence>
<feature type="domain" description="Histidine kinase" evidence="9">
    <location>
        <begin position="334"/>
        <end position="501"/>
    </location>
</feature>
<accession>A0A4P7VG69</accession>
<keyword evidence="7" id="KW-0472">Membrane</keyword>
<dbReference type="InterPro" id="IPR003594">
    <property type="entry name" value="HATPase_dom"/>
</dbReference>
<keyword evidence="4 10" id="KW-0418">Kinase</keyword>
<dbReference type="PANTHER" id="PTHR43711">
    <property type="entry name" value="TWO-COMPONENT HISTIDINE KINASE"/>
    <property type="match status" value="1"/>
</dbReference>
<feature type="signal peptide" evidence="8">
    <location>
        <begin position="1"/>
        <end position="21"/>
    </location>
</feature>
<dbReference type="InterPro" id="IPR004358">
    <property type="entry name" value="Sig_transdc_His_kin-like_C"/>
</dbReference>
<dbReference type="RefSeq" id="WP_136410054.1">
    <property type="nucleotide sequence ID" value="NZ_CP039393.1"/>
</dbReference>
<dbReference type="InterPro" id="IPR005467">
    <property type="entry name" value="His_kinase_dom"/>
</dbReference>
<keyword evidence="3" id="KW-0808">Transferase</keyword>
<dbReference type="CDD" id="cd00075">
    <property type="entry name" value="HATPase"/>
    <property type="match status" value="1"/>
</dbReference>
<organism evidence="10 11">
    <name type="scientific">Muribaculum gordoncarteri</name>
    <dbReference type="NCBI Taxonomy" id="2530390"/>
    <lineage>
        <taxon>Bacteria</taxon>
        <taxon>Pseudomonadati</taxon>
        <taxon>Bacteroidota</taxon>
        <taxon>Bacteroidia</taxon>
        <taxon>Bacteroidales</taxon>
        <taxon>Muribaculaceae</taxon>
        <taxon>Muribaculum</taxon>
    </lineage>
</organism>
<evidence type="ECO:0000256" key="6">
    <source>
        <dbReference type="SAM" id="Coils"/>
    </source>
</evidence>
<dbReference type="Pfam" id="PF02518">
    <property type="entry name" value="HATPase_c"/>
    <property type="match status" value="1"/>
</dbReference>
<dbReference type="PANTHER" id="PTHR43711:SF26">
    <property type="entry name" value="SENSOR HISTIDINE KINASE RCSC"/>
    <property type="match status" value="1"/>
</dbReference>
<protein>
    <recommendedName>
        <fullName evidence="2">histidine kinase</fullName>
        <ecNumber evidence="2">2.7.13.3</ecNumber>
    </recommendedName>
</protein>
<evidence type="ECO:0000256" key="2">
    <source>
        <dbReference type="ARBA" id="ARBA00012438"/>
    </source>
</evidence>
<evidence type="ECO:0000256" key="1">
    <source>
        <dbReference type="ARBA" id="ARBA00000085"/>
    </source>
</evidence>
<keyword evidence="5" id="KW-0902">Two-component regulatory system</keyword>
<gene>
    <name evidence="10" type="ORF">E7746_05055</name>
</gene>
<evidence type="ECO:0000256" key="8">
    <source>
        <dbReference type="SAM" id="SignalP"/>
    </source>
</evidence>
<comment type="catalytic activity">
    <reaction evidence="1">
        <text>ATP + protein L-histidine = ADP + protein N-phospho-L-histidine.</text>
        <dbReference type="EC" id="2.7.13.3"/>
    </reaction>
</comment>
<evidence type="ECO:0000256" key="7">
    <source>
        <dbReference type="SAM" id="Phobius"/>
    </source>
</evidence>
<evidence type="ECO:0000259" key="9">
    <source>
        <dbReference type="PROSITE" id="PS50109"/>
    </source>
</evidence>
<keyword evidence="7" id="KW-0812">Transmembrane</keyword>
<dbReference type="GO" id="GO:0004673">
    <property type="term" value="F:protein histidine kinase activity"/>
    <property type="evidence" value="ECO:0007669"/>
    <property type="project" value="UniProtKB-EC"/>
</dbReference>
<reference evidence="10 11" key="1">
    <citation type="submission" date="2019-02" db="EMBL/GenBank/DDBJ databases">
        <title>Isolation and identification of novel species under the genus Muribaculum.</title>
        <authorList>
            <person name="Miyake S."/>
            <person name="Ding Y."/>
            <person name="Low A."/>
            <person name="Soh M."/>
            <person name="Seedorf H."/>
        </authorList>
    </citation>
    <scope>NUCLEOTIDE SEQUENCE [LARGE SCALE GENOMIC DNA]</scope>
    <source>
        <strain evidence="10 11">TLL-A4</strain>
    </source>
</reference>
<keyword evidence="6" id="KW-0175">Coiled coil</keyword>
<proteinExistence type="predicted"/>
<dbReference type="PROSITE" id="PS50109">
    <property type="entry name" value="HIS_KIN"/>
    <property type="match status" value="1"/>
</dbReference>
<name>A0A4P7VG69_9BACT</name>
<dbReference type="EC" id="2.7.13.3" evidence="2"/>
<evidence type="ECO:0000256" key="5">
    <source>
        <dbReference type="ARBA" id="ARBA00023012"/>
    </source>
</evidence>
<evidence type="ECO:0000313" key="10">
    <source>
        <dbReference type="EMBL" id="QCD35302.1"/>
    </source>
</evidence>
<dbReference type="SMART" id="SM00387">
    <property type="entry name" value="HATPase_c"/>
    <property type="match status" value="1"/>
</dbReference>
<dbReference type="EMBL" id="CP039393">
    <property type="protein sequence ID" value="QCD35302.1"/>
    <property type="molecule type" value="Genomic_DNA"/>
</dbReference>
<dbReference type="AlphaFoldDB" id="A0A4P7VG69"/>
<feature type="chain" id="PRO_5020953722" description="histidine kinase" evidence="8">
    <location>
        <begin position="22"/>
        <end position="501"/>
    </location>
</feature>
<feature type="transmembrane region" description="Helical" evidence="7">
    <location>
        <begin position="259"/>
        <end position="283"/>
    </location>
</feature>